<evidence type="ECO:0008006" key="3">
    <source>
        <dbReference type="Google" id="ProtNLM"/>
    </source>
</evidence>
<dbReference type="AlphaFoldDB" id="A0A7L6B808"/>
<dbReference type="RefSeq" id="WP_181570446.1">
    <property type="nucleotide sequence ID" value="NZ_CP059322.2"/>
</dbReference>
<dbReference type="SUPFAM" id="SSF51445">
    <property type="entry name" value="(Trans)glycosidases"/>
    <property type="match status" value="1"/>
</dbReference>
<accession>A0A7L6B808</accession>
<name>A0A7L6B808_9ACTN</name>
<gene>
    <name evidence="1" type="ORF">H1D33_03660</name>
</gene>
<protein>
    <recommendedName>
        <fullName evidence="3">Glycosyl hydrolase family 26</fullName>
    </recommendedName>
</protein>
<sequence length="561" mass="60814">MLAMYRDTGAGRIFVQPGKPMPTWDGSVLGPLVAAGVTVHVSYKTNPLAEVLAWAARKPAGSRLKLTKNHEPEQGPASGDPTPEEFHAAWAELWSAFDAAPMRDEIWLGPTYTRYWWQANPGDTRWMPRQPVDFVGWDVYNNGTTYRSPDDLLSIPRAVAEQLGVPYLVAELGAQRLPGDRDGAGQQAWMRAMVDAIKADGGLTCCWYHKEGWDLAAPGSEPARLTWQTIISEETPVATTAPKTLLDARQLLLDHLDMHPGKTVDDDLDPAEVGIVGDSAHRGGYHCGEDRVVSGDYSVVESARDRTGLDRWACALDVGQFEVTTSTGTYDLPHYSRWLVAQCEAGTDDTRDIREVIYSPDGKTVRRWDRLGRRSSGDITHLFHTHKSYFRDAIRAGRDQTAVIRRYLTTIGLIEGDDDMPTAAEIAKALLAEDLSYTGSGALPLRTLLRNLHQQQRGPAFADWQQTREAAALKAQVAAVATALAKLPALVGAEGTSPAELAAALAALPRPEPVDVGQLASAVAERVLAGLPPADGPVSRDDLEAALRTVLGSLDGAAPQA</sequence>
<organism evidence="1 2">
    <name type="scientific">Micromonospora robiginosa</name>
    <dbReference type="NCBI Taxonomy" id="2749844"/>
    <lineage>
        <taxon>Bacteria</taxon>
        <taxon>Bacillati</taxon>
        <taxon>Actinomycetota</taxon>
        <taxon>Actinomycetes</taxon>
        <taxon>Micromonosporales</taxon>
        <taxon>Micromonosporaceae</taxon>
        <taxon>Micromonospora</taxon>
    </lineage>
</organism>
<reference evidence="1 2" key="2">
    <citation type="journal article" date="2021" name="Mar. Drugs">
        <title>A New Micromonospora Strain with Antibiotic Activity Isolated from the Microbiome of a Mid-Atlantic Deep-Sea Sponge.</title>
        <authorList>
            <person name="Back C.R."/>
            <person name="Stennett H.L."/>
            <person name="Williams S.E."/>
            <person name="Wang L."/>
            <person name="Ojeda Gomez J."/>
            <person name="Abdulle O.M."/>
            <person name="Duffy T."/>
            <person name="Neal C."/>
            <person name="Mantell J."/>
            <person name="Jepson M.A."/>
            <person name="Hendry K.R."/>
            <person name="Powell D."/>
            <person name="Stach J.E.M."/>
            <person name="Essex-Lopresti A.E."/>
            <person name="Willis C.L."/>
            <person name="Curnow P."/>
            <person name="Race P.R."/>
        </authorList>
    </citation>
    <scope>NUCLEOTIDE SEQUENCE [LARGE SCALE GENOMIC DNA]</scope>
    <source>
        <strain evidence="1 2">28ISP2-46</strain>
    </source>
</reference>
<proteinExistence type="predicted"/>
<dbReference type="EMBL" id="CP059322">
    <property type="protein sequence ID" value="QLQ38001.1"/>
    <property type="molecule type" value="Genomic_DNA"/>
</dbReference>
<reference evidence="2" key="1">
    <citation type="submission" date="2020-07" db="EMBL/GenBank/DDBJ databases">
        <title>A new Micromonospora strain with potent antibiotic activity isolated from the microbiome of a mid-Atlantic deep-sea sponge.</title>
        <authorList>
            <person name="Back C.R."/>
            <person name="Stennett H.L."/>
            <person name="Williams S.E."/>
            <person name="Wang L."/>
            <person name="Ojeda Gomez J."/>
            <person name="Abdulle O.M."/>
            <person name="Duffy T."/>
            <person name="Hendry K.R."/>
            <person name="Powell D."/>
            <person name="Stach J.E."/>
            <person name="Essex-Lopresti A.E."/>
            <person name="Willis C.L."/>
            <person name="Curnow P."/>
            <person name="Race P.R."/>
        </authorList>
    </citation>
    <scope>NUCLEOTIDE SEQUENCE [LARGE SCALE GENOMIC DNA]</scope>
    <source>
        <strain evidence="2">28ISP2-46</strain>
    </source>
</reference>
<dbReference type="Gene3D" id="3.20.20.80">
    <property type="entry name" value="Glycosidases"/>
    <property type="match status" value="1"/>
</dbReference>
<dbReference type="InterPro" id="IPR017853">
    <property type="entry name" value="GH"/>
</dbReference>
<keyword evidence="2" id="KW-1185">Reference proteome</keyword>
<evidence type="ECO:0000313" key="1">
    <source>
        <dbReference type="EMBL" id="QLQ38001.1"/>
    </source>
</evidence>
<dbReference type="Proteomes" id="UP000510844">
    <property type="component" value="Chromosome"/>
</dbReference>
<evidence type="ECO:0000313" key="2">
    <source>
        <dbReference type="Proteomes" id="UP000510844"/>
    </source>
</evidence>
<dbReference type="KEGG" id="mfeu:H1D33_03660"/>